<name>A0A6M1SVI1_9HYPH</name>
<comment type="caution">
    <text evidence="2">The sequence shown here is derived from an EMBL/GenBank/DDBJ whole genome shotgun (WGS) entry which is preliminary data.</text>
</comment>
<feature type="transmembrane region" description="Helical" evidence="1">
    <location>
        <begin position="96"/>
        <end position="117"/>
    </location>
</feature>
<reference evidence="2 3" key="2">
    <citation type="submission" date="2020-03" db="EMBL/GenBank/DDBJ databases">
        <title>Devosia chinhatensis sp. nov., isolated from a hexachlorocyclohexane (HCH) dump site in India.</title>
        <authorList>
            <person name="Kumar M."/>
            <person name="Lal R."/>
        </authorList>
    </citation>
    <scope>NUCLEOTIDE SEQUENCE [LARGE SCALE GENOMIC DNA]</scope>
    <source>
        <strain evidence="2 3">H239</strain>
    </source>
</reference>
<proteinExistence type="predicted"/>
<feature type="transmembrane region" description="Helical" evidence="1">
    <location>
        <begin position="33"/>
        <end position="52"/>
    </location>
</feature>
<dbReference type="RefSeq" id="WP_164533160.1">
    <property type="nucleotide sequence ID" value="NZ_JAALFG010000001.1"/>
</dbReference>
<reference evidence="2 3" key="1">
    <citation type="submission" date="2020-02" db="EMBL/GenBank/DDBJ databases">
        <authorList>
            <person name="Khan S.A."/>
            <person name="Jeon C.O."/>
            <person name="Chun B.H."/>
        </authorList>
    </citation>
    <scope>NUCLEOTIDE SEQUENCE [LARGE SCALE GENOMIC DNA]</scope>
    <source>
        <strain evidence="2 3">H239</strain>
    </source>
</reference>
<feature type="transmembrane region" description="Helical" evidence="1">
    <location>
        <begin position="124"/>
        <end position="144"/>
    </location>
</feature>
<keyword evidence="3" id="KW-1185">Reference proteome</keyword>
<keyword evidence="1" id="KW-1133">Transmembrane helix</keyword>
<keyword evidence="1" id="KW-0472">Membrane</keyword>
<keyword evidence="1" id="KW-0812">Transmembrane</keyword>
<dbReference type="InterPro" id="IPR037185">
    <property type="entry name" value="EmrE-like"/>
</dbReference>
<feature type="transmembrane region" description="Helical" evidence="1">
    <location>
        <begin position="7"/>
        <end position="27"/>
    </location>
</feature>
<dbReference type="SUPFAM" id="SSF103481">
    <property type="entry name" value="Multidrug resistance efflux transporter EmrE"/>
    <property type="match status" value="1"/>
</dbReference>
<feature type="transmembrane region" description="Helical" evidence="1">
    <location>
        <begin position="64"/>
        <end position="84"/>
    </location>
</feature>
<evidence type="ECO:0000256" key="1">
    <source>
        <dbReference type="SAM" id="Phobius"/>
    </source>
</evidence>
<accession>A0A6M1SVI1</accession>
<gene>
    <name evidence="2" type="ORF">G5575_03830</name>
</gene>
<evidence type="ECO:0000313" key="2">
    <source>
        <dbReference type="EMBL" id="NGP16931.1"/>
    </source>
</evidence>
<feature type="transmembrane region" description="Helical" evidence="1">
    <location>
        <begin position="150"/>
        <end position="169"/>
    </location>
</feature>
<evidence type="ECO:0000313" key="3">
    <source>
        <dbReference type="Proteomes" id="UP000474802"/>
    </source>
</evidence>
<dbReference type="Proteomes" id="UP000474802">
    <property type="component" value="Unassembled WGS sequence"/>
</dbReference>
<sequence length="180" mass="18435">MIFREKLTGIQIALIILAFTGALMVAQPGGSDFSPYVLLGLGSAFAVAVRDLVGRGIHPGVPGLVIAVGAGVITTVGAGLAALIFEQLTMPSLGTIIYTMGSGAFLVAGHVLLLRAYRAGTMSAVAPFLYTATVWALLSGMLIFGSFPNALALLGIAVIALSGIAVVALERWPRKTVVSP</sequence>
<dbReference type="EMBL" id="JAALFG010000001">
    <property type="protein sequence ID" value="NGP16931.1"/>
    <property type="molecule type" value="Genomic_DNA"/>
</dbReference>
<protein>
    <submittedName>
        <fullName evidence="2">DMT family transporter</fullName>
    </submittedName>
</protein>
<organism evidence="2 3">
    <name type="scientific">Devosia aurantiaca</name>
    <dbReference type="NCBI Taxonomy" id="2714858"/>
    <lineage>
        <taxon>Bacteria</taxon>
        <taxon>Pseudomonadati</taxon>
        <taxon>Pseudomonadota</taxon>
        <taxon>Alphaproteobacteria</taxon>
        <taxon>Hyphomicrobiales</taxon>
        <taxon>Devosiaceae</taxon>
        <taxon>Devosia</taxon>
    </lineage>
</organism>
<dbReference type="AlphaFoldDB" id="A0A6M1SVI1"/>